<keyword evidence="2" id="KW-1185">Reference proteome</keyword>
<comment type="caution">
    <text evidence="1">The sequence shown here is derived from an EMBL/GenBank/DDBJ whole genome shotgun (WGS) entry which is preliminary data.</text>
</comment>
<evidence type="ECO:0000313" key="2">
    <source>
        <dbReference type="Proteomes" id="UP000887116"/>
    </source>
</evidence>
<reference evidence="1" key="1">
    <citation type="submission" date="2020-07" db="EMBL/GenBank/DDBJ databases">
        <title>Multicomponent nature underlies the extraordinary mechanical properties of spider dragline silk.</title>
        <authorList>
            <person name="Kono N."/>
            <person name="Nakamura H."/>
            <person name="Mori M."/>
            <person name="Yoshida Y."/>
            <person name="Ohtoshi R."/>
            <person name="Malay A.D."/>
            <person name="Moran D.A.P."/>
            <person name="Tomita M."/>
            <person name="Numata K."/>
            <person name="Arakawa K."/>
        </authorList>
    </citation>
    <scope>NUCLEOTIDE SEQUENCE</scope>
</reference>
<proteinExistence type="predicted"/>
<organism evidence="1 2">
    <name type="scientific">Trichonephila clavata</name>
    <name type="common">Joro spider</name>
    <name type="synonym">Nephila clavata</name>
    <dbReference type="NCBI Taxonomy" id="2740835"/>
    <lineage>
        <taxon>Eukaryota</taxon>
        <taxon>Metazoa</taxon>
        <taxon>Ecdysozoa</taxon>
        <taxon>Arthropoda</taxon>
        <taxon>Chelicerata</taxon>
        <taxon>Arachnida</taxon>
        <taxon>Araneae</taxon>
        <taxon>Araneomorphae</taxon>
        <taxon>Entelegynae</taxon>
        <taxon>Araneoidea</taxon>
        <taxon>Nephilidae</taxon>
        <taxon>Trichonephila</taxon>
    </lineage>
</organism>
<sequence>MKTVPATYFTSKELRKTLRNLGYDIEIIRKICKVYQEQVCDHPDSFYHTGPRTLYHLAHCKVRECLSDAFEFPFGIERLDLVESCKESLRLTAYKADRLNDSEVDLSTL</sequence>
<gene>
    <name evidence="1" type="ORF">TNCT_416111</name>
</gene>
<dbReference type="AlphaFoldDB" id="A0A8X6GJ02"/>
<dbReference type="EMBL" id="BMAO01035495">
    <property type="protein sequence ID" value="GFR04064.1"/>
    <property type="molecule type" value="Genomic_DNA"/>
</dbReference>
<dbReference type="Proteomes" id="UP000887116">
    <property type="component" value="Unassembled WGS sequence"/>
</dbReference>
<dbReference type="OrthoDB" id="6420686at2759"/>
<name>A0A8X6GJ02_TRICU</name>
<protein>
    <submittedName>
        <fullName evidence="1">Uncharacterized protein</fullName>
    </submittedName>
</protein>
<evidence type="ECO:0000313" key="1">
    <source>
        <dbReference type="EMBL" id="GFR04064.1"/>
    </source>
</evidence>
<accession>A0A8X6GJ02</accession>